<dbReference type="OMA" id="YMFTENE"/>
<keyword evidence="7" id="KW-1185">Reference proteome</keyword>
<evidence type="ECO:0000256" key="2">
    <source>
        <dbReference type="ARBA" id="ARBA00022741"/>
    </source>
</evidence>
<dbReference type="PROSITE" id="PS51720">
    <property type="entry name" value="G_AIG1"/>
    <property type="match status" value="3"/>
</dbReference>
<evidence type="ECO:0000313" key="6">
    <source>
        <dbReference type="Ensembl" id="ENSCCRP00000022779.2"/>
    </source>
</evidence>
<dbReference type="InterPro" id="IPR027417">
    <property type="entry name" value="P-loop_NTPase"/>
</dbReference>
<feature type="domain" description="AIG1-type G" evidence="5">
    <location>
        <begin position="258"/>
        <end position="458"/>
    </location>
</feature>
<evidence type="ECO:0000256" key="1">
    <source>
        <dbReference type="ARBA" id="ARBA00008535"/>
    </source>
</evidence>
<evidence type="ECO:0000313" key="7">
    <source>
        <dbReference type="Proteomes" id="UP001108240"/>
    </source>
</evidence>
<dbReference type="PANTHER" id="PTHR10903">
    <property type="entry name" value="GTPASE, IMAP FAMILY MEMBER-RELATED"/>
    <property type="match status" value="1"/>
</dbReference>
<feature type="compositionally biased region" description="Basic and acidic residues" evidence="4">
    <location>
        <begin position="671"/>
        <end position="687"/>
    </location>
</feature>
<feature type="compositionally biased region" description="Basic and acidic residues" evidence="4">
    <location>
        <begin position="694"/>
        <end position="706"/>
    </location>
</feature>
<evidence type="ECO:0000256" key="3">
    <source>
        <dbReference type="ARBA" id="ARBA00023134"/>
    </source>
</evidence>
<dbReference type="InterPro" id="IPR045058">
    <property type="entry name" value="GIMA/IAN/Toc"/>
</dbReference>
<dbReference type="GO" id="GO:0005525">
    <property type="term" value="F:GTP binding"/>
    <property type="evidence" value="ECO:0007669"/>
    <property type="project" value="UniProtKB-KW"/>
</dbReference>
<keyword evidence="3" id="KW-0342">GTP-binding</keyword>
<feature type="region of interest" description="Disordered" evidence="4">
    <location>
        <begin position="214"/>
        <end position="235"/>
    </location>
</feature>
<feature type="region of interest" description="Disordered" evidence="4">
    <location>
        <begin position="543"/>
        <end position="639"/>
    </location>
</feature>
<protein>
    <recommendedName>
        <fullName evidence="5">AIG1-type G domain-containing protein</fullName>
    </recommendedName>
</protein>
<dbReference type="SUPFAM" id="SSF52540">
    <property type="entry name" value="P-loop containing nucleoside triphosphate hydrolases"/>
    <property type="match status" value="3"/>
</dbReference>
<feature type="region of interest" description="Disordered" evidence="4">
    <location>
        <begin position="671"/>
        <end position="706"/>
    </location>
</feature>
<dbReference type="PANTHER" id="PTHR10903:SF170">
    <property type="entry name" value="GTPASE IMAP FAMILY MEMBER 7"/>
    <property type="match status" value="1"/>
</dbReference>
<dbReference type="Gene3D" id="3.40.50.300">
    <property type="entry name" value="P-loop containing nucleotide triphosphate hydrolases"/>
    <property type="match status" value="3"/>
</dbReference>
<reference evidence="6" key="1">
    <citation type="submission" date="2025-08" db="UniProtKB">
        <authorList>
            <consortium name="Ensembl"/>
        </authorList>
    </citation>
    <scope>IDENTIFICATION</scope>
</reference>
<proteinExistence type="inferred from homology"/>
<feature type="domain" description="AIG1-type G" evidence="5">
    <location>
        <begin position="770"/>
        <end position="983"/>
    </location>
</feature>
<dbReference type="GeneTree" id="ENSGT01120000271858"/>
<evidence type="ECO:0000259" key="5">
    <source>
        <dbReference type="PROSITE" id="PS51720"/>
    </source>
</evidence>
<dbReference type="AlphaFoldDB" id="A0A8C1ASV9"/>
<accession>A0A8C1ASV9</accession>
<sequence>MESGSAAPRHSPEYDRPNMSDLRIVLLGKNGSENSRVANTLLGTEVFHSEASSYSQQHSVRISEEMEERHITVINTPHLLQQNLSQHQITQTVRECVSLSAPGPHVFILIMQYNDFRENDRHRVKTVLNLFSEQAMKHTIVLITDEETRGHMSPSYESTNNAIHDLIKECGGGHLQFDTVNTRWRSELFRRTEEILKKEHEEFLLCNMYEDGGDGSSVDEDLSRSETSVGGEEKEKKCFELKESTKTASDGGDSRNREDDLRIVLLGKTGVGKSSTGNTILGREAFISDFSGDSVTKECQREKAEINGRHITVIDTPGLFDTELSNEETQREISNCISMILPGPHVFLLLIPLGRFTEEEQTAVKIIQETFGENSLKYTIVLFTNGDKLKNKTIDQFLGKTGSALNELIEVCGNRFHVFNNKETRDRTQVTDLLQKIDNMVKENGESYYSCKMFREMEREIQEQQKNILMEKVEQVNREKEELMKKHEEEKKKMKMKIEEERQNHEKEKKRREEEFIEREERYKTEINEREEQEMKIREELKREREEMKREREEWVKQTQQERQRREKEEEKWRKREQEMTDEYYQRLKQEKERSQREREELQFKHEEEKERMKKMMEEERQNDDQLRKRREEEDERRRKIEKETWDEYYEKLKREKERRLREREELQFKHEEERERMKMKMEEERHKHNKERNRRDEEYREREEQYKRDIKDIEEQKRKIREELKREREEWEKQIQRGKKKQPTIREETLNFHHPYMFTENEDNSASDPGCLRILLFGRTGSGKSATGNTILRNYEFHSKKSSRLVTTTCTKVTGEVDGRSVAVIDTPGLFDPSLTKQQVQEEIMKCVSLSAPGPHVFIIVLSVGRFTPEEKNTLDMIKMIFGPKAADFCIVLFTRGDTLKTEYNILYYIKFLWKDQTIEQYVENDAELKKLIRDCGNRFLAFNNTETQDQTQVIKLFNMIEKLKRSNQGRYFTNEMFKEAAISIEQRMKMIEEN</sequence>
<organism evidence="6 7">
    <name type="scientific">Cyprinus carpio carpio</name>
    <dbReference type="NCBI Taxonomy" id="630221"/>
    <lineage>
        <taxon>Eukaryota</taxon>
        <taxon>Metazoa</taxon>
        <taxon>Chordata</taxon>
        <taxon>Craniata</taxon>
        <taxon>Vertebrata</taxon>
        <taxon>Euteleostomi</taxon>
        <taxon>Actinopterygii</taxon>
        <taxon>Neopterygii</taxon>
        <taxon>Teleostei</taxon>
        <taxon>Ostariophysi</taxon>
        <taxon>Cypriniformes</taxon>
        <taxon>Cyprinidae</taxon>
        <taxon>Cyprininae</taxon>
        <taxon>Cyprinus</taxon>
    </lineage>
</organism>
<name>A0A8C1ASV9_CYPCA</name>
<dbReference type="Proteomes" id="UP001108240">
    <property type="component" value="Unplaced"/>
</dbReference>
<dbReference type="Ensembl" id="ENSCCRT00000024726.2">
    <property type="protein sequence ID" value="ENSCCRP00000022779.2"/>
    <property type="gene ID" value="ENSCCRG00000078730.1"/>
</dbReference>
<dbReference type="FunFam" id="3.40.50.300:FF:000366">
    <property type="entry name" value="GTPase, IMAP family member 2"/>
    <property type="match status" value="2"/>
</dbReference>
<keyword evidence="2" id="KW-0547">Nucleotide-binding</keyword>
<comment type="similarity">
    <text evidence="1">Belongs to the TRAFAC class TrmE-Era-EngA-EngB-Septin-like GTPase superfamily. AIG1/Toc34/Toc159-like paraseptin GTPase family. IAN subfamily.</text>
</comment>
<dbReference type="CDD" id="cd01852">
    <property type="entry name" value="AIG1"/>
    <property type="match status" value="2"/>
</dbReference>
<dbReference type="InterPro" id="IPR006703">
    <property type="entry name" value="G_AIG1"/>
</dbReference>
<dbReference type="Pfam" id="PF04548">
    <property type="entry name" value="AIG1"/>
    <property type="match status" value="3"/>
</dbReference>
<evidence type="ECO:0000256" key="4">
    <source>
        <dbReference type="SAM" id="MobiDB-lite"/>
    </source>
</evidence>
<reference evidence="6" key="2">
    <citation type="submission" date="2025-09" db="UniProtKB">
        <authorList>
            <consortium name="Ensembl"/>
        </authorList>
    </citation>
    <scope>IDENTIFICATION</scope>
</reference>
<feature type="domain" description="AIG1-type G" evidence="5">
    <location>
        <begin position="19"/>
        <end position="213"/>
    </location>
</feature>